<comment type="cofactor">
    <cofactor evidence="7">
        <name>Zn(2+)</name>
        <dbReference type="ChEBI" id="CHEBI:29105"/>
    </cofactor>
    <text evidence="7">Binds 1 zinc ion.</text>
</comment>
<dbReference type="InterPro" id="IPR011051">
    <property type="entry name" value="RmlC_Cupin_sf"/>
</dbReference>
<dbReference type="InterPro" id="IPR002036">
    <property type="entry name" value="YbeY"/>
</dbReference>
<dbReference type="SUPFAM" id="SSF55486">
    <property type="entry name" value="Metalloproteases ('zincins'), catalytic domain"/>
    <property type="match status" value="1"/>
</dbReference>
<dbReference type="Pfam" id="PF02130">
    <property type="entry name" value="YbeY"/>
    <property type="match status" value="1"/>
</dbReference>
<feature type="binding site" evidence="7">
    <location>
        <position position="248"/>
    </location>
    <ligand>
        <name>Zn(2+)</name>
        <dbReference type="ChEBI" id="CHEBI:29105"/>
        <note>catalytic</note>
    </ligand>
</feature>
<feature type="binding site" evidence="7">
    <location>
        <position position="244"/>
    </location>
    <ligand>
        <name>Zn(2+)</name>
        <dbReference type="ChEBI" id="CHEBI:29105"/>
        <note>catalytic</note>
    </ligand>
</feature>
<comment type="similarity">
    <text evidence="1 7">Belongs to the endoribonuclease YbeY family.</text>
</comment>
<gene>
    <name evidence="7" type="primary">ybeY</name>
    <name evidence="9" type="ORF">SAMN04488504_12332</name>
</gene>
<evidence type="ECO:0000256" key="7">
    <source>
        <dbReference type="HAMAP-Rule" id="MF_00009"/>
    </source>
</evidence>
<evidence type="ECO:0000256" key="3">
    <source>
        <dbReference type="ARBA" id="ARBA00022723"/>
    </source>
</evidence>
<evidence type="ECO:0000256" key="2">
    <source>
        <dbReference type="ARBA" id="ARBA00022722"/>
    </source>
</evidence>
<accession>A0ABY0NDH0</accession>
<evidence type="ECO:0000256" key="5">
    <source>
        <dbReference type="ARBA" id="ARBA00022801"/>
    </source>
</evidence>
<dbReference type="Gene3D" id="2.60.120.10">
    <property type="entry name" value="Jelly Rolls"/>
    <property type="match status" value="1"/>
</dbReference>
<protein>
    <recommendedName>
        <fullName evidence="7">Endoribonuclease YbeY</fullName>
        <ecNumber evidence="7">3.1.-.-</ecNumber>
    </recommendedName>
</protein>
<name>A0ABY0NDH0_9BACT</name>
<dbReference type="Gene3D" id="3.40.390.30">
    <property type="entry name" value="Metalloproteases ('zincins'), catalytic domain"/>
    <property type="match status" value="1"/>
</dbReference>
<keyword evidence="6 7" id="KW-0862">Zinc</keyword>
<dbReference type="InterPro" id="IPR014710">
    <property type="entry name" value="RmlC-like_jellyroll"/>
</dbReference>
<dbReference type="Pfam" id="PF07883">
    <property type="entry name" value="Cupin_2"/>
    <property type="match status" value="1"/>
</dbReference>
<dbReference type="EMBL" id="FNAJ01000023">
    <property type="protein sequence ID" value="SDF19276.1"/>
    <property type="molecule type" value="Genomic_DNA"/>
</dbReference>
<keyword evidence="5 7" id="KW-0378">Hydrolase</keyword>
<evidence type="ECO:0000256" key="1">
    <source>
        <dbReference type="ARBA" id="ARBA00010875"/>
    </source>
</evidence>
<dbReference type="RefSeq" id="WP_186817935.1">
    <property type="nucleotide sequence ID" value="NZ_BJVY01000035.1"/>
</dbReference>
<comment type="function">
    <text evidence="7">Single strand-specific metallo-endoribonuclease involved in late-stage 70S ribosome quality control and in maturation of the 3' terminus of the 16S rRNA.</text>
</comment>
<evidence type="ECO:0000313" key="10">
    <source>
        <dbReference type="Proteomes" id="UP000198717"/>
    </source>
</evidence>
<feature type="binding site" evidence="7">
    <location>
        <position position="254"/>
    </location>
    <ligand>
        <name>Zn(2+)</name>
        <dbReference type="ChEBI" id="CHEBI:29105"/>
        <note>catalytic</note>
    </ligand>
</feature>
<proteinExistence type="inferred from homology"/>
<evidence type="ECO:0000313" key="9">
    <source>
        <dbReference type="EMBL" id="SDF19276.1"/>
    </source>
</evidence>
<keyword evidence="4 7" id="KW-0255">Endonuclease</keyword>
<keyword evidence="10" id="KW-1185">Reference proteome</keyword>
<feature type="domain" description="Cupin type-2" evidence="8">
    <location>
        <begin position="45"/>
        <end position="109"/>
    </location>
</feature>
<dbReference type="InterPro" id="IPR020549">
    <property type="entry name" value="YbeY_CS"/>
</dbReference>
<comment type="caution">
    <text evidence="9">The sequence shown here is derived from an EMBL/GenBank/DDBJ whole genome shotgun (WGS) entry which is preliminary data.</text>
</comment>
<dbReference type="SUPFAM" id="SSF51182">
    <property type="entry name" value="RmlC-like cupins"/>
    <property type="match status" value="1"/>
</dbReference>
<dbReference type="NCBIfam" id="TIGR00043">
    <property type="entry name" value="rRNA maturation RNase YbeY"/>
    <property type="match status" value="1"/>
</dbReference>
<keyword evidence="7" id="KW-0963">Cytoplasm</keyword>
<keyword evidence="7" id="KW-0690">Ribosome biogenesis</keyword>
<dbReference type="EC" id="3.1.-.-" evidence="7"/>
<dbReference type="PANTHER" id="PTHR46986">
    <property type="entry name" value="ENDORIBONUCLEASE YBEY, CHLOROPLASTIC"/>
    <property type="match status" value="1"/>
</dbReference>
<dbReference type="InterPro" id="IPR013096">
    <property type="entry name" value="Cupin_2"/>
</dbReference>
<comment type="subcellular location">
    <subcellularLocation>
        <location evidence="7">Cytoplasm</location>
    </subcellularLocation>
</comment>
<keyword evidence="3 7" id="KW-0479">Metal-binding</keyword>
<dbReference type="HAMAP" id="MF_00009">
    <property type="entry name" value="Endoribonucl_YbeY"/>
    <property type="match status" value="1"/>
</dbReference>
<reference evidence="9 10" key="1">
    <citation type="submission" date="2016-10" db="EMBL/GenBank/DDBJ databases">
        <authorList>
            <person name="Varghese N."/>
            <person name="Submissions S."/>
        </authorList>
    </citation>
    <scope>NUCLEOTIDE SEQUENCE [LARGE SCALE GENOMIC DNA]</scope>
    <source>
        <strain evidence="9 10">DSM 2260</strain>
    </source>
</reference>
<evidence type="ECO:0000259" key="8">
    <source>
        <dbReference type="Pfam" id="PF07883"/>
    </source>
</evidence>
<evidence type="ECO:0000256" key="6">
    <source>
        <dbReference type="ARBA" id="ARBA00022833"/>
    </source>
</evidence>
<dbReference type="PROSITE" id="PS01306">
    <property type="entry name" value="UPF0054"/>
    <property type="match status" value="1"/>
</dbReference>
<sequence length="294" mass="32606">MSAARRGNGVRLRKGKLIPRDDGKRIEEFVGAATTSTDSASVARMLAPPGWSEPAQRPEFDEVVIVLTGELTIVVEGRRERISAGEVGLVPRGKRVVYRNDGQGACDYWSVCAPAFRPELAHMETPKPRVQENHVTIQVAHGQGRDFARLLTTWARAYLVQLELSGVELSLSLVDDRAIRRLNRTWRQKDKATDVLSFPAGDLPKGTPGPRPLGDVVISLDTAKRQAKEYGRTLEAEMARYLAHGLLHLLGHDHERPRDAKRMAALEEQLLGERGMVADSLQVDAKARRARSLM</sequence>
<evidence type="ECO:0000256" key="4">
    <source>
        <dbReference type="ARBA" id="ARBA00022759"/>
    </source>
</evidence>
<organism evidence="9 10">
    <name type="scientific">Myxococcus virescens</name>
    <dbReference type="NCBI Taxonomy" id="83456"/>
    <lineage>
        <taxon>Bacteria</taxon>
        <taxon>Pseudomonadati</taxon>
        <taxon>Myxococcota</taxon>
        <taxon>Myxococcia</taxon>
        <taxon>Myxococcales</taxon>
        <taxon>Cystobacterineae</taxon>
        <taxon>Myxococcaceae</taxon>
        <taxon>Myxococcus</taxon>
    </lineage>
</organism>
<dbReference type="InterPro" id="IPR023091">
    <property type="entry name" value="MetalPrtase_cat_dom_sf_prd"/>
</dbReference>
<dbReference type="PANTHER" id="PTHR46986:SF1">
    <property type="entry name" value="ENDORIBONUCLEASE YBEY, CHLOROPLASTIC"/>
    <property type="match status" value="1"/>
</dbReference>
<dbReference type="Proteomes" id="UP000198717">
    <property type="component" value="Unassembled WGS sequence"/>
</dbReference>
<keyword evidence="2 7" id="KW-0540">Nuclease</keyword>
<keyword evidence="7" id="KW-0698">rRNA processing</keyword>